<reference evidence="4 5" key="1">
    <citation type="submission" date="2019-02" db="EMBL/GenBank/DDBJ databases">
        <title>Complete Genome Sequence and Methylome Analysis of free living Spirochaetas.</title>
        <authorList>
            <person name="Fomenkov A."/>
            <person name="Dubinina G."/>
            <person name="Leshcheva N."/>
            <person name="Mikheeva N."/>
            <person name="Grabovich M."/>
            <person name="Vincze T."/>
            <person name="Roberts R.J."/>
        </authorList>
    </citation>
    <scope>NUCLEOTIDE SEQUENCE [LARGE SCALE GENOMIC DNA]</scope>
    <source>
        <strain evidence="4 5">K2</strain>
    </source>
</reference>
<dbReference type="CDD" id="cd08502">
    <property type="entry name" value="PBP2_NikA_DppA_OppA_like_16"/>
    <property type="match status" value="1"/>
</dbReference>
<dbReference type="GO" id="GO:0015833">
    <property type="term" value="P:peptide transport"/>
    <property type="evidence" value="ECO:0007669"/>
    <property type="project" value="TreeGrafter"/>
</dbReference>
<dbReference type="InterPro" id="IPR030678">
    <property type="entry name" value="Peptide/Ni-bd"/>
</dbReference>
<dbReference type="RefSeq" id="WP_149486339.1">
    <property type="nucleotide sequence ID" value="NZ_CP036150.1"/>
</dbReference>
<comment type="similarity">
    <text evidence="1">Belongs to the bacterial solute-binding protein 5 family.</text>
</comment>
<dbReference type="Gene3D" id="3.90.76.10">
    <property type="entry name" value="Dipeptide-binding Protein, Domain 1"/>
    <property type="match status" value="1"/>
</dbReference>
<dbReference type="KEGG" id="ock:EXM22_09770"/>
<dbReference type="Pfam" id="PF00496">
    <property type="entry name" value="SBP_bac_5"/>
    <property type="match status" value="1"/>
</dbReference>
<dbReference type="InterPro" id="IPR000914">
    <property type="entry name" value="SBP_5_dom"/>
</dbReference>
<name>A0A5C1QM22_9SPIO</name>
<dbReference type="Gene3D" id="3.10.105.10">
    <property type="entry name" value="Dipeptide-binding Protein, Domain 3"/>
    <property type="match status" value="1"/>
</dbReference>
<proteinExistence type="inferred from homology"/>
<dbReference type="AlphaFoldDB" id="A0A5C1QM22"/>
<dbReference type="EMBL" id="CP036150">
    <property type="protein sequence ID" value="QEN08259.1"/>
    <property type="molecule type" value="Genomic_DNA"/>
</dbReference>
<evidence type="ECO:0000259" key="3">
    <source>
        <dbReference type="Pfam" id="PF00496"/>
    </source>
</evidence>
<dbReference type="GO" id="GO:0030288">
    <property type="term" value="C:outer membrane-bounded periplasmic space"/>
    <property type="evidence" value="ECO:0007669"/>
    <property type="project" value="UniProtKB-ARBA"/>
</dbReference>
<dbReference type="Gene3D" id="3.40.190.10">
    <property type="entry name" value="Periplasmic binding protein-like II"/>
    <property type="match status" value="1"/>
</dbReference>
<evidence type="ECO:0000256" key="2">
    <source>
        <dbReference type="ARBA" id="ARBA00022729"/>
    </source>
</evidence>
<dbReference type="PROSITE" id="PS51257">
    <property type="entry name" value="PROKAR_LIPOPROTEIN"/>
    <property type="match status" value="1"/>
</dbReference>
<accession>A0A5C1QM22</accession>
<evidence type="ECO:0000256" key="1">
    <source>
        <dbReference type="ARBA" id="ARBA00005695"/>
    </source>
</evidence>
<dbReference type="SUPFAM" id="SSF53850">
    <property type="entry name" value="Periplasmic binding protein-like II"/>
    <property type="match status" value="1"/>
</dbReference>
<evidence type="ECO:0000313" key="4">
    <source>
        <dbReference type="EMBL" id="QEN08259.1"/>
    </source>
</evidence>
<dbReference type="GO" id="GO:1904680">
    <property type="term" value="F:peptide transmembrane transporter activity"/>
    <property type="evidence" value="ECO:0007669"/>
    <property type="project" value="TreeGrafter"/>
</dbReference>
<dbReference type="PIRSF" id="PIRSF002741">
    <property type="entry name" value="MppA"/>
    <property type="match status" value="1"/>
</dbReference>
<dbReference type="InterPro" id="IPR039424">
    <property type="entry name" value="SBP_5"/>
</dbReference>
<protein>
    <submittedName>
        <fullName evidence="4">ABC transporter substrate-binding protein</fullName>
    </submittedName>
</protein>
<sequence>MRNWRSIRILAGVLGIAMILSACGGKDESSSTMDVAAAPTYKDTLNIAITAQPPTLDGALTSSEVSLTISGNLFEQLYTMNMDYEPTPELAESYTVSDDGLVYTFNLRQGVKFHNGKLMTADDVVSSMNRWLEVSSRGKSLLGGSVFEKVDDFTVTMTVPEPTSDVLTIISTRTFFPVIMPKEVIEAATPEGVQEYIGTGPYKFQEWKQDQYIHLVKYDDYTMIDSKPSAYSGRKEAATPNLYFYVVSDHSTRIAGVKTGEYDVCESVPLENYEDLMNDQNVTLYSQPSGSMNAFLNIKEGVLSDVKMRQAILAALNMDEIMLASFSDKELFTLAPGYMNVNQPQWAVNSGAEYYNQKNPDKAKKLASEAGYTGETIKLLTTPDYQEMYTATLVVQEQLRQAGFTAEVLSLDFPSFMKARVDFSQWDLFITSNGYQIIPPMHLVLNPTWAGFDVPEVATAVAAMRGAADNETARKAWSDLQQFMYEFGSSTAIGHYNDAMATSSNVSNFVFFDLPIYWNAVVSE</sequence>
<keyword evidence="2" id="KW-0732">Signal</keyword>
<dbReference type="GO" id="GO:0043190">
    <property type="term" value="C:ATP-binding cassette (ABC) transporter complex"/>
    <property type="evidence" value="ECO:0007669"/>
    <property type="project" value="InterPro"/>
</dbReference>
<gene>
    <name evidence="4" type="ORF">EXM22_09770</name>
</gene>
<dbReference type="PANTHER" id="PTHR30290">
    <property type="entry name" value="PERIPLASMIC BINDING COMPONENT OF ABC TRANSPORTER"/>
    <property type="match status" value="1"/>
</dbReference>
<evidence type="ECO:0000313" key="5">
    <source>
        <dbReference type="Proteomes" id="UP000324209"/>
    </source>
</evidence>
<dbReference type="OrthoDB" id="9772924at2"/>
<dbReference type="PANTHER" id="PTHR30290:SF38">
    <property type="entry name" value="D,D-DIPEPTIDE-BINDING PERIPLASMIC PROTEIN DDPA-RELATED"/>
    <property type="match status" value="1"/>
</dbReference>
<feature type="domain" description="Solute-binding protein family 5" evidence="3">
    <location>
        <begin position="85"/>
        <end position="441"/>
    </location>
</feature>
<keyword evidence="5" id="KW-1185">Reference proteome</keyword>
<dbReference type="Proteomes" id="UP000324209">
    <property type="component" value="Chromosome"/>
</dbReference>
<organism evidence="4 5">
    <name type="scientific">Oceanispirochaeta crateris</name>
    <dbReference type="NCBI Taxonomy" id="2518645"/>
    <lineage>
        <taxon>Bacteria</taxon>
        <taxon>Pseudomonadati</taxon>
        <taxon>Spirochaetota</taxon>
        <taxon>Spirochaetia</taxon>
        <taxon>Spirochaetales</taxon>
        <taxon>Spirochaetaceae</taxon>
        <taxon>Oceanispirochaeta</taxon>
    </lineage>
</organism>